<feature type="region of interest" description="Disordered" evidence="2">
    <location>
        <begin position="1"/>
        <end position="49"/>
    </location>
</feature>
<feature type="compositionally biased region" description="Polar residues" evidence="2">
    <location>
        <begin position="14"/>
        <end position="27"/>
    </location>
</feature>
<feature type="compositionally biased region" description="Low complexity" evidence="2">
    <location>
        <begin position="35"/>
        <end position="49"/>
    </location>
</feature>
<keyword evidence="4" id="KW-0371">Homeobox</keyword>
<keyword evidence="1" id="KW-0539">Nucleus</keyword>
<organism evidence="4 5">
    <name type="scientific">Operophtera brumata</name>
    <name type="common">Winter moth</name>
    <name type="synonym">Phalaena brumata</name>
    <dbReference type="NCBI Taxonomy" id="104452"/>
    <lineage>
        <taxon>Eukaryota</taxon>
        <taxon>Metazoa</taxon>
        <taxon>Ecdysozoa</taxon>
        <taxon>Arthropoda</taxon>
        <taxon>Hexapoda</taxon>
        <taxon>Insecta</taxon>
        <taxon>Pterygota</taxon>
        <taxon>Neoptera</taxon>
        <taxon>Endopterygota</taxon>
        <taxon>Lepidoptera</taxon>
        <taxon>Glossata</taxon>
        <taxon>Ditrysia</taxon>
        <taxon>Geometroidea</taxon>
        <taxon>Geometridae</taxon>
        <taxon>Larentiinae</taxon>
        <taxon>Operophtera</taxon>
    </lineage>
</organism>
<dbReference type="AlphaFoldDB" id="A0A0L7K3C7"/>
<evidence type="ECO:0000313" key="4">
    <source>
        <dbReference type="EMBL" id="KOB52315.1"/>
    </source>
</evidence>
<feature type="compositionally biased region" description="Low complexity" evidence="2">
    <location>
        <begin position="1"/>
        <end position="13"/>
    </location>
</feature>
<dbReference type="EMBL" id="JTDY01012203">
    <property type="protein sequence ID" value="KOB52315.1"/>
    <property type="molecule type" value="Genomic_DNA"/>
</dbReference>
<dbReference type="InterPro" id="IPR032453">
    <property type="entry name" value="PKNOX/Meis_N"/>
</dbReference>
<accession>A0A0L7K3C7</accession>
<gene>
    <name evidence="4" type="ORF">OBRU01_25856</name>
</gene>
<name>A0A0L7K3C7_OPEBR</name>
<proteinExistence type="predicted"/>
<dbReference type="Proteomes" id="UP000037510">
    <property type="component" value="Unassembled WGS sequence"/>
</dbReference>
<dbReference type="STRING" id="104452.A0A0L7K3C7"/>
<protein>
    <submittedName>
        <fullName evidence="4">Putative Homeobox protein PKNOX2</fullName>
    </submittedName>
</protein>
<evidence type="ECO:0000259" key="3">
    <source>
        <dbReference type="Pfam" id="PF16493"/>
    </source>
</evidence>
<comment type="caution">
    <text evidence="4">The sequence shown here is derived from an EMBL/GenBank/DDBJ whole genome shotgun (WGS) entry which is preliminary data.</text>
</comment>
<feature type="domain" description="MEIS N-terminal" evidence="3">
    <location>
        <begin position="38"/>
        <end position="104"/>
    </location>
</feature>
<evidence type="ECO:0000256" key="1">
    <source>
        <dbReference type="ARBA" id="ARBA00023242"/>
    </source>
</evidence>
<sequence>MQGAAPPADADQAYSSRLTSEPSTSKHPSIALFPDASTETATAGAEPPAADAFGADLQAFVQHQRRDTRPLLLDEPEIDGLMIKSIQVSDSCGVSLVLSRSLCRTMWSPAPAQRHPPLAAG</sequence>
<reference evidence="4 5" key="1">
    <citation type="journal article" date="2015" name="Genome Biol. Evol.">
        <title>The genome of winter moth (Operophtera brumata) provides a genomic perspective on sexual dimorphism and phenology.</title>
        <authorList>
            <person name="Derks M.F."/>
            <person name="Smit S."/>
            <person name="Salis L."/>
            <person name="Schijlen E."/>
            <person name="Bossers A."/>
            <person name="Mateman C."/>
            <person name="Pijl A.S."/>
            <person name="de Ridder D."/>
            <person name="Groenen M.A."/>
            <person name="Visser M.E."/>
            <person name="Megens H.J."/>
        </authorList>
    </citation>
    <scope>NUCLEOTIDE SEQUENCE [LARGE SCALE GENOMIC DNA]</scope>
    <source>
        <strain evidence="4">WM2013NL</strain>
        <tissue evidence="4">Head and thorax</tissue>
    </source>
</reference>
<evidence type="ECO:0000313" key="5">
    <source>
        <dbReference type="Proteomes" id="UP000037510"/>
    </source>
</evidence>
<keyword evidence="5" id="KW-1185">Reference proteome</keyword>
<dbReference type="GO" id="GO:0003677">
    <property type="term" value="F:DNA binding"/>
    <property type="evidence" value="ECO:0007669"/>
    <property type="project" value="UniProtKB-KW"/>
</dbReference>
<evidence type="ECO:0000256" key="2">
    <source>
        <dbReference type="SAM" id="MobiDB-lite"/>
    </source>
</evidence>
<dbReference type="Pfam" id="PF16493">
    <property type="entry name" value="Meis_PKNOX_N"/>
    <property type="match status" value="1"/>
</dbReference>
<keyword evidence="4" id="KW-0238">DNA-binding</keyword>